<organism evidence="1 2">
    <name type="scientific">Marinovum algicola</name>
    <dbReference type="NCBI Taxonomy" id="42444"/>
    <lineage>
        <taxon>Bacteria</taxon>
        <taxon>Pseudomonadati</taxon>
        <taxon>Pseudomonadota</taxon>
        <taxon>Alphaproteobacteria</taxon>
        <taxon>Rhodobacterales</taxon>
        <taxon>Roseobacteraceae</taxon>
        <taxon>Marinovum</taxon>
    </lineage>
</organism>
<keyword evidence="2" id="KW-1185">Reference proteome</keyword>
<dbReference type="GeneID" id="80818773"/>
<evidence type="ECO:0000313" key="2">
    <source>
        <dbReference type="Proteomes" id="UP000182932"/>
    </source>
</evidence>
<protein>
    <recommendedName>
        <fullName evidence="3">2,4-dihydroxyhept-2-ene-1,7-dioic acid aldolase</fullName>
    </recommendedName>
</protein>
<evidence type="ECO:0000313" key="1">
    <source>
        <dbReference type="EMBL" id="SEJ64509.1"/>
    </source>
</evidence>
<dbReference type="EMBL" id="FNYY01000008">
    <property type="protein sequence ID" value="SEJ64509.1"/>
    <property type="molecule type" value="Genomic_DNA"/>
</dbReference>
<accession>A0A975WAU4</accession>
<comment type="caution">
    <text evidence="1">The sequence shown here is derived from an EMBL/GenBank/DDBJ whole genome shotgun (WGS) entry which is preliminary data.</text>
</comment>
<dbReference type="InterPro" id="IPR014543">
    <property type="entry name" value="UCP028291"/>
</dbReference>
<dbReference type="Proteomes" id="UP000182932">
    <property type="component" value="Unassembled WGS sequence"/>
</dbReference>
<dbReference type="Gene3D" id="3.30.310.50">
    <property type="entry name" value="Alpha-D-phosphohexomutase, C-terminal domain"/>
    <property type="match status" value="1"/>
</dbReference>
<proteinExistence type="predicted"/>
<gene>
    <name evidence="1" type="ORF">SAMN04487940_108104</name>
</gene>
<reference evidence="1 2" key="1">
    <citation type="submission" date="2016-10" db="EMBL/GenBank/DDBJ databases">
        <authorList>
            <person name="Varghese N."/>
            <person name="Submissions S."/>
        </authorList>
    </citation>
    <scope>NUCLEOTIDE SEQUENCE [LARGE SCALE GENOMIC DNA]</scope>
    <source>
        <strain evidence="1 2">FF3</strain>
    </source>
</reference>
<dbReference type="Pfam" id="PF09981">
    <property type="entry name" value="DUF2218"/>
    <property type="match status" value="1"/>
</dbReference>
<dbReference type="RefSeq" id="WP_048529369.1">
    <property type="nucleotide sequence ID" value="NZ_CATLQZ010000006.1"/>
</dbReference>
<dbReference type="PIRSF" id="PIRSF028291">
    <property type="entry name" value="UCP028291"/>
    <property type="match status" value="1"/>
</dbReference>
<name>A0A975WAU4_9RHOB</name>
<sequence>MPQTGTFETPNASKYLQQLCKHFAHKVPASFDTTRGAIEFPFGEVRLSADDAELRIEIPGSDEDTRERGRNVIDRHLERFAFREAFTHMNWQPV</sequence>
<evidence type="ECO:0008006" key="3">
    <source>
        <dbReference type="Google" id="ProtNLM"/>
    </source>
</evidence>
<dbReference type="AlphaFoldDB" id="A0A975WAU4"/>